<keyword evidence="3" id="KW-1185">Reference proteome</keyword>
<dbReference type="InterPro" id="IPR025668">
    <property type="entry name" value="Tnp_DDE_dom"/>
</dbReference>
<sequence length="164" mass="19132">WEQQKAYTREKLSEEKTGELYGKRKVDVEPVFGFLKANLRFSRMSVRGKEKVKNELGFAFMAVNLRKFTTMNAKTSWAYNETKQKKGTKPYFLWLVPFLRYFRLVMSQPLSMGVIRFSIRVFFDSMGVYSISWIDSFNACNLGPIPSFASMSYLNCIYKTSSLI</sequence>
<dbReference type="AlphaFoldDB" id="A0A1H9EY68"/>
<organism evidence="2 3">
    <name type="scientific">Piscibacillus halophilus</name>
    <dbReference type="NCBI Taxonomy" id="571933"/>
    <lineage>
        <taxon>Bacteria</taxon>
        <taxon>Bacillati</taxon>
        <taxon>Bacillota</taxon>
        <taxon>Bacilli</taxon>
        <taxon>Bacillales</taxon>
        <taxon>Bacillaceae</taxon>
        <taxon>Piscibacillus</taxon>
    </lineage>
</organism>
<dbReference type="Pfam" id="PF13751">
    <property type="entry name" value="DDE_Tnp_1_6"/>
    <property type="match status" value="1"/>
</dbReference>
<feature type="non-terminal residue" evidence="2">
    <location>
        <position position="1"/>
    </location>
</feature>
<evidence type="ECO:0000259" key="1">
    <source>
        <dbReference type="Pfam" id="PF13751"/>
    </source>
</evidence>
<evidence type="ECO:0000313" key="3">
    <source>
        <dbReference type="Proteomes" id="UP000199427"/>
    </source>
</evidence>
<name>A0A1H9EY68_9BACI</name>
<dbReference type="PANTHER" id="PTHR33408">
    <property type="entry name" value="TRANSPOSASE"/>
    <property type="match status" value="1"/>
</dbReference>
<protein>
    <submittedName>
        <fullName evidence="2">Transposase DDE domain-containing protein</fullName>
    </submittedName>
</protein>
<feature type="domain" description="Transposase DDE" evidence="1">
    <location>
        <begin position="1"/>
        <end position="68"/>
    </location>
</feature>
<dbReference type="PANTHER" id="PTHR33408:SF2">
    <property type="entry name" value="TRANSPOSASE DDE DOMAIN-CONTAINING PROTEIN"/>
    <property type="match status" value="1"/>
</dbReference>
<dbReference type="EMBL" id="FOES01000010">
    <property type="protein sequence ID" value="SEQ30595.1"/>
    <property type="molecule type" value="Genomic_DNA"/>
</dbReference>
<evidence type="ECO:0000313" key="2">
    <source>
        <dbReference type="EMBL" id="SEQ30595.1"/>
    </source>
</evidence>
<dbReference type="Proteomes" id="UP000199427">
    <property type="component" value="Unassembled WGS sequence"/>
</dbReference>
<reference evidence="2 3" key="1">
    <citation type="submission" date="2016-10" db="EMBL/GenBank/DDBJ databases">
        <authorList>
            <person name="de Groot N.N."/>
        </authorList>
    </citation>
    <scope>NUCLEOTIDE SEQUENCE [LARGE SCALE GENOMIC DNA]</scope>
    <source>
        <strain evidence="2 3">DSM 21633</strain>
    </source>
</reference>
<proteinExistence type="predicted"/>
<accession>A0A1H9EY68</accession>
<gene>
    <name evidence="2" type="ORF">SAMN05216362_11080</name>
</gene>
<dbReference type="STRING" id="571933.SAMN05216362_11080"/>